<dbReference type="EMBL" id="DVGK01000107">
    <property type="protein sequence ID" value="HIR14097.1"/>
    <property type="molecule type" value="Genomic_DNA"/>
</dbReference>
<comment type="caution">
    <text evidence="1">The sequence shown here is derived from an EMBL/GenBank/DDBJ whole genome shotgun (WGS) entry which is preliminary data.</text>
</comment>
<evidence type="ECO:0000313" key="2">
    <source>
        <dbReference type="Proteomes" id="UP000886757"/>
    </source>
</evidence>
<dbReference type="AlphaFoldDB" id="A0A9D1DA37"/>
<gene>
    <name evidence="1" type="ORF">IAB31_09275</name>
</gene>
<accession>A0A9D1DA37</accession>
<organism evidence="1 2">
    <name type="scientific">Candidatus Choladousia intestinavium</name>
    <dbReference type="NCBI Taxonomy" id="2840727"/>
    <lineage>
        <taxon>Bacteria</taxon>
        <taxon>Bacillati</taxon>
        <taxon>Bacillota</taxon>
        <taxon>Clostridia</taxon>
        <taxon>Lachnospirales</taxon>
        <taxon>Lachnospiraceae</taxon>
        <taxon>Lachnospiraceae incertae sedis</taxon>
        <taxon>Candidatus Choladousia</taxon>
    </lineage>
</organism>
<evidence type="ECO:0000313" key="1">
    <source>
        <dbReference type="EMBL" id="HIR14097.1"/>
    </source>
</evidence>
<reference evidence="1" key="2">
    <citation type="journal article" date="2021" name="PeerJ">
        <title>Extensive microbial diversity within the chicken gut microbiome revealed by metagenomics and culture.</title>
        <authorList>
            <person name="Gilroy R."/>
            <person name="Ravi A."/>
            <person name="Getino M."/>
            <person name="Pursley I."/>
            <person name="Horton D.L."/>
            <person name="Alikhan N.F."/>
            <person name="Baker D."/>
            <person name="Gharbi K."/>
            <person name="Hall N."/>
            <person name="Watson M."/>
            <person name="Adriaenssens E.M."/>
            <person name="Foster-Nyarko E."/>
            <person name="Jarju S."/>
            <person name="Secka A."/>
            <person name="Antonio M."/>
            <person name="Oren A."/>
            <person name="Chaudhuri R.R."/>
            <person name="La Ragione R."/>
            <person name="Hildebrand F."/>
            <person name="Pallen M.J."/>
        </authorList>
    </citation>
    <scope>NUCLEOTIDE SEQUENCE</scope>
    <source>
        <strain evidence="1">ChiSjej4B22-8148</strain>
    </source>
</reference>
<sequence>MRGIFDGQRNVLKTAFGFVLLNETEKWKDSGKTDFERSGLDAEALGFMKAGERRQVLEAAGLNPDEYDF</sequence>
<proteinExistence type="predicted"/>
<reference evidence="1" key="1">
    <citation type="submission" date="2020-10" db="EMBL/GenBank/DDBJ databases">
        <authorList>
            <person name="Gilroy R."/>
        </authorList>
    </citation>
    <scope>NUCLEOTIDE SEQUENCE</scope>
    <source>
        <strain evidence="1">ChiSjej4B22-8148</strain>
    </source>
</reference>
<protein>
    <submittedName>
        <fullName evidence="1">Uncharacterized protein</fullName>
    </submittedName>
</protein>
<dbReference type="Proteomes" id="UP000886757">
    <property type="component" value="Unassembled WGS sequence"/>
</dbReference>
<name>A0A9D1DA37_9FIRM</name>